<name>A0A1T1GU96_9GAMM</name>
<dbReference type="PANTHER" id="PTHR43157">
    <property type="entry name" value="PHOSPHATIDYLINOSITOL-GLYCAN BIOSYNTHESIS CLASS F PROTEIN-RELATED"/>
    <property type="match status" value="1"/>
</dbReference>
<sequence length="284" mass="30725">MAQVQPNGKVALITGASSGIGRETAKQLALQGYHVFITCRDFAKAKPVLDEIDQCSEQTAKAEYLALELGNLESVKACAKNFLSLNLPLHLLIANAGVAGAKGLTDSGFEQTFGVCHVGHFLLIQLLTEKLQQSAPARVVVVASKAHRHAKGIDFDQLLKPASSLGAIKEYSTAKLANVLFAKELARRLFSTGVTVYAVHPGVVATDIWRKLPKPMSKLLGKFMLTPQQGALTSLHCATKPQLAGESGFYYEDCKVVQSSPAAQDLALAQQLWERTELWLRSEI</sequence>
<dbReference type="Proteomes" id="UP000191160">
    <property type="component" value="Unassembled WGS sequence"/>
</dbReference>
<dbReference type="AlphaFoldDB" id="A0A1T1GU96"/>
<dbReference type="Pfam" id="PF00106">
    <property type="entry name" value="adh_short"/>
    <property type="match status" value="2"/>
</dbReference>
<reference evidence="2 3" key="1">
    <citation type="submission" date="2017-02" db="EMBL/GenBank/DDBJ databases">
        <title>Acinetobacter sp. ANC 4945, whole genome shotgun sequencing project.</title>
        <authorList>
            <person name="Radolfova-Krizova L."/>
            <person name="Al Atrouni A."/>
            <person name="Nemec A."/>
        </authorList>
    </citation>
    <scope>NUCLEOTIDE SEQUENCE [LARGE SCALE GENOMIC DNA]</scope>
    <source>
        <strain evidence="2 3">ANC 4945</strain>
    </source>
</reference>
<keyword evidence="3" id="KW-1185">Reference proteome</keyword>
<proteinExistence type="predicted"/>
<dbReference type="GO" id="GO:0016491">
    <property type="term" value="F:oxidoreductase activity"/>
    <property type="evidence" value="ECO:0007669"/>
    <property type="project" value="UniProtKB-KW"/>
</dbReference>
<dbReference type="CDD" id="cd05327">
    <property type="entry name" value="retinol-DH_like_SDR_c_like"/>
    <property type="match status" value="1"/>
</dbReference>
<evidence type="ECO:0000313" key="2">
    <source>
        <dbReference type="EMBL" id="OOV81174.1"/>
    </source>
</evidence>
<dbReference type="PANTHER" id="PTHR43157:SF31">
    <property type="entry name" value="PHOSPHATIDYLINOSITOL-GLYCAN BIOSYNTHESIS CLASS F PROTEIN"/>
    <property type="match status" value="1"/>
</dbReference>
<dbReference type="SUPFAM" id="SSF51735">
    <property type="entry name" value="NAD(P)-binding Rossmann-fold domains"/>
    <property type="match status" value="1"/>
</dbReference>
<gene>
    <name evidence="2" type="ORF">B1202_11465</name>
</gene>
<dbReference type="InterPro" id="IPR036291">
    <property type="entry name" value="NAD(P)-bd_dom_sf"/>
</dbReference>
<comment type="caution">
    <text evidence="2">The sequence shown here is derived from an EMBL/GenBank/DDBJ whole genome shotgun (WGS) entry which is preliminary data.</text>
</comment>
<keyword evidence="1" id="KW-0560">Oxidoreductase</keyword>
<dbReference type="EMBL" id="MVKX01000007">
    <property type="protein sequence ID" value="OOV81174.1"/>
    <property type="molecule type" value="Genomic_DNA"/>
</dbReference>
<dbReference type="InterPro" id="IPR002347">
    <property type="entry name" value="SDR_fam"/>
</dbReference>
<evidence type="ECO:0000313" key="3">
    <source>
        <dbReference type="Proteomes" id="UP000191160"/>
    </source>
</evidence>
<evidence type="ECO:0000256" key="1">
    <source>
        <dbReference type="ARBA" id="ARBA00023002"/>
    </source>
</evidence>
<dbReference type="Gene3D" id="3.40.50.720">
    <property type="entry name" value="NAD(P)-binding Rossmann-like Domain"/>
    <property type="match status" value="1"/>
</dbReference>
<protein>
    <submittedName>
        <fullName evidence="2">SDR family oxidoreductase</fullName>
    </submittedName>
</protein>
<dbReference type="RefSeq" id="WP_078190734.1">
    <property type="nucleotide sequence ID" value="NZ_JAMCOZ010000009.1"/>
</dbReference>
<accession>A0A1T1GU96</accession>
<dbReference type="PRINTS" id="PR00081">
    <property type="entry name" value="GDHRDH"/>
</dbReference>
<organism evidence="2 3">
    <name type="scientific">Acinetobacter amyesii</name>
    <dbReference type="NCBI Taxonomy" id="2942470"/>
    <lineage>
        <taxon>Bacteria</taxon>
        <taxon>Pseudomonadati</taxon>
        <taxon>Pseudomonadota</taxon>
        <taxon>Gammaproteobacteria</taxon>
        <taxon>Moraxellales</taxon>
        <taxon>Moraxellaceae</taxon>
        <taxon>Acinetobacter</taxon>
    </lineage>
</organism>